<dbReference type="HOGENOM" id="CLU_539855_0_0_1"/>
<dbReference type="InterPro" id="IPR011990">
    <property type="entry name" value="TPR-like_helical_dom_sf"/>
</dbReference>
<dbReference type="Gene3D" id="1.25.40.10">
    <property type="entry name" value="Tetratricopeptide repeat domain"/>
    <property type="match status" value="1"/>
</dbReference>
<proteinExistence type="predicted"/>
<name>A0A075AZK1_ROZAC</name>
<evidence type="ECO:0000313" key="3">
    <source>
        <dbReference type="Proteomes" id="UP000030755"/>
    </source>
</evidence>
<protein>
    <recommendedName>
        <fullName evidence="4">Pentacotripeptide-repeat region of PRORP domain-containing protein</fullName>
    </recommendedName>
</protein>
<dbReference type="OrthoDB" id="185373at2759"/>
<evidence type="ECO:0000256" key="1">
    <source>
        <dbReference type="ARBA" id="ARBA00022737"/>
    </source>
</evidence>
<gene>
    <name evidence="2" type="ORF">O9G_004610</name>
</gene>
<sequence length="505" mass="58471">MKLIPMFPRLVDAADPNTSESLYVEILGSYVKFLRSLSKTIRKKGMPKEGSPVYLIRQWPSLIRKMKGNKSFYSGAILKEVVSLISISNSIFEDDFSLHDIKDLIELMQGHGVVVGRAVYERAIVGLSSAIMPDRVALAVGYKAQFENKYGTPSPLMYKALLLCCRPIHDPEDKRITLRPFDRQWENLWNEIVQRELESTTTFEGLIRLLSKIPSKKHILNKYFNEMVKKNIPRNIYIYDALIESCIESKDFSKAVRYFSMLKEDKSNEIYPSEQTYRNLMQVANIGTQNLEIARQIYKSYFEEFDSHDPIISAQFVSSLLKAKNYGEMFEFLHKLHFENGMQITESFFQPIMSHFSNRDTFNAEMAKQTFDMMEHFKTGKDCRIYVKLCRAYLLSNDLDNALFYFNEMLSMERACKLYPSDKCAVAFIDILVALVNSSKPYASSLYKTILQLARCYYGHRPIHKHWINGLTKNGPSKKTSVQALNLPALSNNYMFIDEEIFNLD</sequence>
<dbReference type="PANTHER" id="PTHR47936">
    <property type="entry name" value="PPR_LONG DOMAIN-CONTAINING PROTEIN"/>
    <property type="match status" value="1"/>
</dbReference>
<keyword evidence="3" id="KW-1185">Reference proteome</keyword>
<keyword evidence="1" id="KW-0677">Repeat</keyword>
<dbReference type="EMBL" id="KE561009">
    <property type="protein sequence ID" value="EPZ34014.1"/>
    <property type="molecule type" value="Genomic_DNA"/>
</dbReference>
<dbReference type="AlphaFoldDB" id="A0A075AZK1"/>
<evidence type="ECO:0000313" key="2">
    <source>
        <dbReference type="EMBL" id="EPZ34014.1"/>
    </source>
</evidence>
<organism evidence="2 3">
    <name type="scientific">Rozella allomycis (strain CSF55)</name>
    <dbReference type="NCBI Taxonomy" id="988480"/>
    <lineage>
        <taxon>Eukaryota</taxon>
        <taxon>Fungi</taxon>
        <taxon>Fungi incertae sedis</taxon>
        <taxon>Cryptomycota</taxon>
        <taxon>Cryptomycota incertae sedis</taxon>
        <taxon>Rozella</taxon>
    </lineage>
</organism>
<reference evidence="2 3" key="1">
    <citation type="journal article" date="2013" name="Curr. Biol.">
        <title>Shared signatures of parasitism and phylogenomics unite Cryptomycota and microsporidia.</title>
        <authorList>
            <person name="James T.Y."/>
            <person name="Pelin A."/>
            <person name="Bonen L."/>
            <person name="Ahrendt S."/>
            <person name="Sain D."/>
            <person name="Corradi N."/>
            <person name="Stajich J.E."/>
        </authorList>
    </citation>
    <scope>NUCLEOTIDE SEQUENCE [LARGE SCALE GENOMIC DNA]</scope>
    <source>
        <strain evidence="2 3">CSF55</strain>
    </source>
</reference>
<dbReference type="PANTHER" id="PTHR47936:SF1">
    <property type="entry name" value="PENTATRICOPEPTIDE REPEAT-CONTAINING PROTEIN GUN1, CHLOROPLASTIC"/>
    <property type="match status" value="1"/>
</dbReference>
<accession>A0A075AZK1</accession>
<dbReference type="Proteomes" id="UP000030755">
    <property type="component" value="Unassembled WGS sequence"/>
</dbReference>
<evidence type="ECO:0008006" key="4">
    <source>
        <dbReference type="Google" id="ProtNLM"/>
    </source>
</evidence>